<dbReference type="EMBL" id="CAADFQ010000033">
    <property type="protein sequence ID" value="VFK32426.1"/>
    <property type="molecule type" value="Genomic_DNA"/>
</dbReference>
<name>A0A450XAY0_9GAMM</name>
<dbReference type="EMBL" id="CAADFO010000020">
    <property type="protein sequence ID" value="VFK26361.1"/>
    <property type="molecule type" value="Genomic_DNA"/>
</dbReference>
<proteinExistence type="predicted"/>
<evidence type="ECO:0000313" key="2">
    <source>
        <dbReference type="EMBL" id="VFK32426.1"/>
    </source>
</evidence>
<evidence type="ECO:0000313" key="1">
    <source>
        <dbReference type="EMBL" id="VFK26361.1"/>
    </source>
</evidence>
<sequence length="229" mass="26046">MVWLEEQDEMPQPNPSSIVDYAYRIRCHSLPVEHAFRLAKAIKTILPWLDDQPNVGIHSIHVADSGNGWIRPTKTDHNPDELLYLSRRTRLVLRLAKKLIQKAKALEGVILDINGNTLSVEKGQEKPLRPSATLFARYVVSNNHETETRFIDHLVDQFQRMNIHIRKLLCGKEHNIPTPTAFIHTRSVLIAELKPEESLLLQESGIGPHRQLGCGLFIPHKDIAPVHKG</sequence>
<dbReference type="EMBL" id="CAADGH010000035">
    <property type="protein sequence ID" value="VFK75903.1"/>
    <property type="molecule type" value="Genomic_DNA"/>
</dbReference>
<dbReference type="InterPro" id="IPR014174">
    <property type="entry name" value="CRISPR-assoc_prot_Cas6/Cmx6"/>
</dbReference>
<dbReference type="Pfam" id="PF09559">
    <property type="entry name" value="Cas6"/>
    <property type="match status" value="1"/>
</dbReference>
<evidence type="ECO:0000313" key="3">
    <source>
        <dbReference type="EMBL" id="VFK75903.1"/>
    </source>
</evidence>
<dbReference type="AlphaFoldDB" id="A0A450XAY0"/>
<gene>
    <name evidence="1" type="ORF">BECKMB1821G_GA0114241_102030</name>
    <name evidence="3" type="ORF">BECKMB1821H_GA0114242_103513</name>
    <name evidence="2" type="ORF">BECKMB1821I_GA0114274_103313</name>
</gene>
<organism evidence="1">
    <name type="scientific">Candidatus Kentrum sp. MB</name>
    <dbReference type="NCBI Taxonomy" id="2138164"/>
    <lineage>
        <taxon>Bacteria</taxon>
        <taxon>Pseudomonadati</taxon>
        <taxon>Pseudomonadota</taxon>
        <taxon>Gammaproteobacteria</taxon>
        <taxon>Candidatus Kentrum</taxon>
    </lineage>
</organism>
<accession>A0A450XAY0</accession>
<reference evidence="1" key="1">
    <citation type="submission" date="2019-02" db="EMBL/GenBank/DDBJ databases">
        <authorList>
            <person name="Gruber-Vodicka R. H."/>
            <person name="Seah K. B. B."/>
        </authorList>
    </citation>
    <scope>NUCLEOTIDE SEQUENCE</scope>
    <source>
        <strain evidence="1">BECK_BZ197</strain>
        <strain evidence="3">BECK_BZ198</strain>
        <strain evidence="2">BECK_BZ199</strain>
    </source>
</reference>
<protein>
    <submittedName>
        <fullName evidence="1">CRISPR-associated protein Cas6, subtype MYXAN</fullName>
    </submittedName>
</protein>